<dbReference type="InterPro" id="IPR010093">
    <property type="entry name" value="SinI_DNA-bd"/>
</dbReference>
<dbReference type="AlphaFoldDB" id="A0A2R4WXF6"/>
<evidence type="ECO:0000313" key="4">
    <source>
        <dbReference type="Proteomes" id="UP000244755"/>
    </source>
</evidence>
<reference evidence="3 4" key="1">
    <citation type="submission" date="2018-04" db="EMBL/GenBank/DDBJ databases">
        <title>Methylobacterium sp. PR1016A genome.</title>
        <authorList>
            <person name="Park W."/>
        </authorList>
    </citation>
    <scope>NUCLEOTIDE SEQUENCE [LARGE SCALE GENOMIC DNA]</scope>
    <source>
        <strain evidence="3 4">PR1016A</strain>
        <plasmid evidence="3 4">unnamed3</plasmid>
    </source>
</reference>
<proteinExistence type="predicted"/>
<dbReference type="InterPro" id="IPR041657">
    <property type="entry name" value="HTH_17"/>
</dbReference>
<dbReference type="Proteomes" id="UP000244755">
    <property type="component" value="Plasmid unnamed3"/>
</dbReference>
<dbReference type="Pfam" id="PF12728">
    <property type="entry name" value="HTH_17"/>
    <property type="match status" value="1"/>
</dbReference>
<feature type="compositionally biased region" description="Pro residues" evidence="1">
    <location>
        <begin position="26"/>
        <end position="37"/>
    </location>
</feature>
<dbReference type="NCBIfam" id="TIGR01764">
    <property type="entry name" value="excise"/>
    <property type="match status" value="1"/>
</dbReference>
<accession>A0A2R4WXF6</accession>
<keyword evidence="3" id="KW-0238">DNA-binding</keyword>
<evidence type="ECO:0000313" key="3">
    <source>
        <dbReference type="EMBL" id="AWB26212.1"/>
    </source>
</evidence>
<protein>
    <submittedName>
        <fullName evidence="3">DNA-binding protein</fullName>
    </submittedName>
</protein>
<name>A0A2R4WXF6_9HYPH</name>
<dbReference type="GO" id="GO:0003677">
    <property type="term" value="F:DNA binding"/>
    <property type="evidence" value="ECO:0007669"/>
    <property type="project" value="UniProtKB-KW"/>
</dbReference>
<evidence type="ECO:0000259" key="2">
    <source>
        <dbReference type="Pfam" id="PF12728"/>
    </source>
</evidence>
<geneLocation type="plasmid" evidence="3 4">
    <name>unnamed3</name>
</geneLocation>
<feature type="region of interest" description="Disordered" evidence="1">
    <location>
        <begin position="22"/>
        <end position="44"/>
    </location>
</feature>
<dbReference type="EMBL" id="CP028847">
    <property type="protein sequence ID" value="AWB26212.1"/>
    <property type="molecule type" value="Genomic_DNA"/>
</dbReference>
<organism evidence="3 4">
    <name type="scientific">Methylobacterium currus</name>
    <dbReference type="NCBI Taxonomy" id="2051553"/>
    <lineage>
        <taxon>Bacteria</taxon>
        <taxon>Pseudomonadati</taxon>
        <taxon>Pseudomonadota</taxon>
        <taxon>Alphaproteobacteria</taxon>
        <taxon>Hyphomicrobiales</taxon>
        <taxon>Methylobacteriaceae</taxon>
        <taxon>Methylobacterium</taxon>
    </lineage>
</organism>
<keyword evidence="3" id="KW-0614">Plasmid</keyword>
<keyword evidence="4" id="KW-1185">Reference proteome</keyword>
<dbReference type="KEGG" id="mee:DA075_35610"/>
<evidence type="ECO:0000256" key="1">
    <source>
        <dbReference type="SAM" id="MobiDB-lite"/>
    </source>
</evidence>
<gene>
    <name evidence="3" type="ORF">DA075_35610</name>
</gene>
<sequence length="105" mass="11478">MVPEHAIRRLIELEFRAAVRALPLQDSPPPRPDPQPSSAPAADRITYRVTEAAKLLGISTSKVWGLLGEGRLPARKMDGVTLIRRVDLEAFIDTLPAFRGGPQNG</sequence>
<dbReference type="OrthoDB" id="8003135at2"/>
<feature type="domain" description="Helix-turn-helix" evidence="2">
    <location>
        <begin position="47"/>
        <end position="93"/>
    </location>
</feature>